<reference evidence="1 2" key="1">
    <citation type="journal article" date="2017" name="Int. J. Syst. Evol. Microbiol.">
        <title>Marinicauda algicola sp. nov., isolated from a marine red alga Rhodosorus marinus.</title>
        <authorList>
            <person name="Jeong S.E."/>
            <person name="Jeon S.H."/>
            <person name="Chun B.H."/>
            <person name="Kim D.W."/>
            <person name="Jeon C.O."/>
        </authorList>
    </citation>
    <scope>NUCLEOTIDE SEQUENCE [LARGE SCALE GENOMIC DNA]</scope>
    <source>
        <strain evidence="1 2">JCM 31718</strain>
    </source>
</reference>
<dbReference type="InterPro" id="IPR007263">
    <property type="entry name" value="DCC1-like"/>
</dbReference>
<dbReference type="Proteomes" id="UP000308054">
    <property type="component" value="Unassembled WGS sequence"/>
</dbReference>
<evidence type="ECO:0000313" key="2">
    <source>
        <dbReference type="Proteomes" id="UP000308054"/>
    </source>
</evidence>
<dbReference type="OrthoDB" id="9801773at2"/>
<dbReference type="EMBL" id="SRXW01000003">
    <property type="protein sequence ID" value="TGY88150.1"/>
    <property type="molecule type" value="Genomic_DNA"/>
</dbReference>
<dbReference type="Pfam" id="PF04134">
    <property type="entry name" value="DCC1-like"/>
    <property type="match status" value="1"/>
</dbReference>
<gene>
    <name evidence="1" type="ORF">E5163_09930</name>
</gene>
<dbReference type="PANTHER" id="PTHR34290">
    <property type="entry name" value="SI:CH73-390P7.2"/>
    <property type="match status" value="1"/>
</dbReference>
<dbReference type="InterPro" id="IPR044691">
    <property type="entry name" value="DCC1_Trx"/>
</dbReference>
<sequence>MAQEHKKTTNRRGQCAAPQVPAPEVFFDGACPLCQAEIAHYRKAGARARFRDVSDAGSILPEGCSREAMLARFHVRLADGRLVSGAAAFAELWQATPGWRLAGRILALPPVLWIAEGLYRLFLPIRPGVQRLVRRAQRT</sequence>
<accession>A0A4S2GY47</accession>
<name>A0A4S2GY47_9PROT</name>
<dbReference type="PANTHER" id="PTHR34290:SF2">
    <property type="entry name" value="OS04G0668800 PROTEIN"/>
    <property type="match status" value="1"/>
</dbReference>
<comment type="caution">
    <text evidence="1">The sequence shown here is derived from an EMBL/GenBank/DDBJ whole genome shotgun (WGS) entry which is preliminary data.</text>
</comment>
<evidence type="ECO:0000313" key="1">
    <source>
        <dbReference type="EMBL" id="TGY88150.1"/>
    </source>
</evidence>
<protein>
    <submittedName>
        <fullName evidence="1">DUF393 domain-containing protein</fullName>
    </submittedName>
</protein>
<dbReference type="AlphaFoldDB" id="A0A4S2GY47"/>
<dbReference type="GO" id="GO:0015035">
    <property type="term" value="F:protein-disulfide reductase activity"/>
    <property type="evidence" value="ECO:0007669"/>
    <property type="project" value="InterPro"/>
</dbReference>
<keyword evidence="2" id="KW-1185">Reference proteome</keyword>
<proteinExistence type="predicted"/>
<organism evidence="1 2">
    <name type="scientific">Marinicauda algicola</name>
    <dbReference type="NCBI Taxonomy" id="2029849"/>
    <lineage>
        <taxon>Bacteria</taxon>
        <taxon>Pseudomonadati</taxon>
        <taxon>Pseudomonadota</taxon>
        <taxon>Alphaproteobacteria</taxon>
        <taxon>Maricaulales</taxon>
        <taxon>Maricaulaceae</taxon>
        <taxon>Marinicauda</taxon>
    </lineage>
</organism>